<dbReference type="OrthoDB" id="671726at2"/>
<protein>
    <submittedName>
        <fullName evidence="2">Uncharacterized protein</fullName>
    </submittedName>
</protein>
<feature type="transmembrane region" description="Helical" evidence="1">
    <location>
        <begin position="29"/>
        <end position="60"/>
    </location>
</feature>
<reference evidence="3" key="1">
    <citation type="submission" date="2017-01" db="EMBL/GenBank/DDBJ databases">
        <authorList>
            <person name="Varghese N."/>
            <person name="Submissions S."/>
        </authorList>
    </citation>
    <scope>NUCLEOTIDE SEQUENCE [LARGE SCALE GENOMIC DNA]</scope>
    <source>
        <strain evidence="3">DSM 21054</strain>
    </source>
</reference>
<dbReference type="EMBL" id="FTOR01000004">
    <property type="protein sequence ID" value="SIT15452.1"/>
    <property type="molecule type" value="Genomic_DNA"/>
</dbReference>
<gene>
    <name evidence="2" type="ORF">SAMN05421788_104163</name>
</gene>
<evidence type="ECO:0000313" key="2">
    <source>
        <dbReference type="EMBL" id="SIT15452.1"/>
    </source>
</evidence>
<keyword evidence="1" id="KW-1133">Transmembrane helix</keyword>
<dbReference type="AlphaFoldDB" id="A0A1N7PXY1"/>
<keyword evidence="1" id="KW-0812">Transmembrane</keyword>
<dbReference type="Proteomes" id="UP000186917">
    <property type="component" value="Unassembled WGS sequence"/>
</dbReference>
<organism evidence="2 3">
    <name type="scientific">Filimonas lacunae</name>
    <dbReference type="NCBI Taxonomy" id="477680"/>
    <lineage>
        <taxon>Bacteria</taxon>
        <taxon>Pseudomonadati</taxon>
        <taxon>Bacteroidota</taxon>
        <taxon>Chitinophagia</taxon>
        <taxon>Chitinophagales</taxon>
        <taxon>Chitinophagaceae</taxon>
        <taxon>Filimonas</taxon>
    </lineage>
</organism>
<sequence length="178" mass="20324">MTPNHVTVHSDGICIYLVIEVRNALLPKIFLLLCNALALGAIITVCVMGVAIVGLVALLLEMVLLKYTLWNFFGRELVTVNTRVLTYQHDYGLFKTKLVTHKVNRMLHCQAFSTIKEKEGTWQYLQFGSYDENDLPSLLYQVSLPVEEKDTLLIQQLIDKLYVTRLAEEQMISVLHLN</sequence>
<proteinExistence type="predicted"/>
<dbReference type="RefSeq" id="WP_076379514.1">
    <property type="nucleotide sequence ID" value="NZ_AP017422.1"/>
</dbReference>
<keyword evidence="3" id="KW-1185">Reference proteome</keyword>
<name>A0A1N7PXY1_9BACT</name>
<evidence type="ECO:0000313" key="3">
    <source>
        <dbReference type="Proteomes" id="UP000186917"/>
    </source>
</evidence>
<accession>A0A1N7PXY1</accession>
<keyword evidence="1" id="KW-0472">Membrane</keyword>
<evidence type="ECO:0000256" key="1">
    <source>
        <dbReference type="SAM" id="Phobius"/>
    </source>
</evidence>